<dbReference type="SUPFAM" id="SSF49373">
    <property type="entry name" value="Invasin/intimin cell-adhesion fragments"/>
    <property type="match status" value="2"/>
</dbReference>
<dbReference type="Pfam" id="PF02369">
    <property type="entry name" value="Big_1"/>
    <property type="match status" value="2"/>
</dbReference>
<dbReference type="InterPro" id="IPR003344">
    <property type="entry name" value="Big_1_dom"/>
</dbReference>
<dbReference type="InterPro" id="IPR051715">
    <property type="entry name" value="Intimin-Invasin_domain"/>
</dbReference>
<dbReference type="Proteomes" id="UP000539985">
    <property type="component" value="Unassembled WGS sequence"/>
</dbReference>
<dbReference type="PANTHER" id="PTHR39576:SF1">
    <property type="entry name" value="INVASIN"/>
    <property type="match status" value="1"/>
</dbReference>
<organism evidence="3 4">
    <name type="scientific">Pseudomonas gingeri</name>
    <dbReference type="NCBI Taxonomy" id="117681"/>
    <lineage>
        <taxon>Bacteria</taxon>
        <taxon>Pseudomonadati</taxon>
        <taxon>Pseudomonadota</taxon>
        <taxon>Gammaproteobacteria</taxon>
        <taxon>Pseudomonadales</taxon>
        <taxon>Pseudomonadaceae</taxon>
        <taxon>Pseudomonas</taxon>
    </lineage>
</organism>
<evidence type="ECO:0000256" key="1">
    <source>
        <dbReference type="ARBA" id="ARBA00010116"/>
    </source>
</evidence>
<dbReference type="GO" id="GO:0009279">
    <property type="term" value="C:cell outer membrane"/>
    <property type="evidence" value="ECO:0007669"/>
    <property type="project" value="TreeGrafter"/>
</dbReference>
<comment type="similarity">
    <text evidence="1">Belongs to the intimin/invasin family.</text>
</comment>
<feature type="domain" description="Big-1" evidence="2">
    <location>
        <begin position="191"/>
        <end position="278"/>
    </location>
</feature>
<feature type="domain" description="Big-1" evidence="2">
    <location>
        <begin position="88"/>
        <end position="175"/>
    </location>
</feature>
<gene>
    <name evidence="3" type="ORF">HX882_32500</name>
</gene>
<proteinExistence type="inferred from homology"/>
<dbReference type="RefSeq" id="WP_177105833.1">
    <property type="nucleotide sequence ID" value="NZ_JACAQB010000036.1"/>
</dbReference>
<sequence length="296" mass="31225">RDAYGNPYTATTTSSYVLFPQVSGVTIDPVRGEFVPGSATTSTRITSELEGSYSITATSGTGAPIGQPQLATFVESPDLARLALEMIDDNKMVSATAKNNKVRATVVMKDGSLVPEGTLVNFEADSDIVFSATSCQTVGETGQCEVTLGSTVAGTHRISARLEGGLSIMNVNTTFMAGFVHFSILTPFEGDRLANGVDAHRVTLTLYDDYGNPYNRSESSVLFSSSPNGATIHPSTLNFVMGNPSVSTHITSEQAVSYIVRASVTGVTLERTETVSFVAPSADESRSTFSVNDGSK</sequence>
<dbReference type="AlphaFoldDB" id="A0A7Y7XJ68"/>
<feature type="non-terminal residue" evidence="3">
    <location>
        <position position="1"/>
    </location>
</feature>
<protein>
    <submittedName>
        <fullName evidence="3">Ig-like domain-containing protein</fullName>
    </submittedName>
</protein>
<accession>A0A7Y7XJ68</accession>
<dbReference type="EMBL" id="JACAQB010000036">
    <property type="protein sequence ID" value="NWC00600.1"/>
    <property type="molecule type" value="Genomic_DNA"/>
</dbReference>
<reference evidence="3 4" key="1">
    <citation type="submission" date="2020-04" db="EMBL/GenBank/DDBJ databases">
        <title>Molecular characterization of pseudomonads from Agaricus bisporus reveal novel blotch 2 pathogens in Western Europe.</title>
        <authorList>
            <person name="Taparia T."/>
            <person name="Krijger M."/>
            <person name="Haynes E."/>
            <person name="Elpinstone J.G."/>
            <person name="Noble R."/>
            <person name="Van Der Wolf J."/>
        </authorList>
    </citation>
    <scope>NUCLEOTIDE SEQUENCE [LARGE SCALE GENOMIC DNA]</scope>
    <source>
        <strain evidence="3 4">H7001</strain>
    </source>
</reference>
<evidence type="ECO:0000313" key="4">
    <source>
        <dbReference type="Proteomes" id="UP000539985"/>
    </source>
</evidence>
<evidence type="ECO:0000313" key="3">
    <source>
        <dbReference type="EMBL" id="NWC00600.1"/>
    </source>
</evidence>
<name>A0A7Y7XJ68_9PSED</name>
<comment type="caution">
    <text evidence="3">The sequence shown here is derived from an EMBL/GenBank/DDBJ whole genome shotgun (WGS) entry which is preliminary data.</text>
</comment>
<dbReference type="InterPro" id="IPR013783">
    <property type="entry name" value="Ig-like_fold"/>
</dbReference>
<evidence type="ECO:0000259" key="2">
    <source>
        <dbReference type="Pfam" id="PF02369"/>
    </source>
</evidence>
<dbReference type="PANTHER" id="PTHR39576">
    <property type="entry name" value="ATTACHING AND EFFACING PROTEIN HOMOLOG-RELATED-RELATED"/>
    <property type="match status" value="1"/>
</dbReference>
<dbReference type="Gene3D" id="2.60.40.10">
    <property type="entry name" value="Immunoglobulins"/>
    <property type="match status" value="2"/>
</dbReference>
<dbReference type="InterPro" id="IPR008964">
    <property type="entry name" value="Invasin/intimin_cell_adhesion"/>
</dbReference>